<accession>A0A497EYE3</accession>
<sequence length="176" mass="20681">MLNAYHRQYSKHAGELDIINYIKELVKIYRKLLVDKALKLKETLHERDVLTYFEDTIPALVPFQAVFYSIISSTEVKAAIAGLKLLFYVGYIVRKHHFTRRYNGAIKKITQFLDREAEKIRKVTNNYLGLLDVMYEYVGESEVKEYINSPFHIIENSVRKLALELRKTRETVYGKS</sequence>
<evidence type="ECO:0000313" key="1">
    <source>
        <dbReference type="EMBL" id="RLE52041.1"/>
    </source>
</evidence>
<dbReference type="AlphaFoldDB" id="A0A497EYE3"/>
<protein>
    <submittedName>
        <fullName evidence="1">Uncharacterized protein</fullName>
    </submittedName>
</protein>
<name>A0A497EYE3_9CREN</name>
<organism evidence="1 2">
    <name type="scientific">Thermoproteota archaeon</name>
    <dbReference type="NCBI Taxonomy" id="2056631"/>
    <lineage>
        <taxon>Archaea</taxon>
        <taxon>Thermoproteota</taxon>
    </lineage>
</organism>
<comment type="caution">
    <text evidence="1">The sequence shown here is derived from an EMBL/GenBank/DDBJ whole genome shotgun (WGS) entry which is preliminary data.</text>
</comment>
<reference evidence="1 2" key="1">
    <citation type="submission" date="2018-06" db="EMBL/GenBank/DDBJ databases">
        <title>Extensive metabolic versatility and redundancy in microbially diverse, dynamic hydrothermal sediments.</title>
        <authorList>
            <person name="Dombrowski N."/>
            <person name="Teske A."/>
            <person name="Baker B.J."/>
        </authorList>
    </citation>
    <scope>NUCLEOTIDE SEQUENCE [LARGE SCALE GENOMIC DNA]</scope>
    <source>
        <strain evidence="1">B34_G17</strain>
    </source>
</reference>
<evidence type="ECO:0000313" key="2">
    <source>
        <dbReference type="Proteomes" id="UP000272051"/>
    </source>
</evidence>
<gene>
    <name evidence="1" type="ORF">DRJ33_04630</name>
</gene>
<dbReference type="Proteomes" id="UP000272051">
    <property type="component" value="Unassembled WGS sequence"/>
</dbReference>
<proteinExistence type="predicted"/>
<dbReference type="EMBL" id="QMQX01000071">
    <property type="protein sequence ID" value="RLE52041.1"/>
    <property type="molecule type" value="Genomic_DNA"/>
</dbReference>